<sequence>MEVRAQETSHRAFYESIPVGGETEDSAGEDE</sequence>
<dbReference type="EMBL" id="JAWDGP010003139">
    <property type="protein sequence ID" value="KAK3777004.1"/>
    <property type="molecule type" value="Genomic_DNA"/>
</dbReference>
<feature type="compositionally biased region" description="Basic and acidic residues" evidence="1">
    <location>
        <begin position="1"/>
        <end position="13"/>
    </location>
</feature>
<gene>
    <name evidence="2" type="ORF">RRG08_008859</name>
</gene>
<feature type="region of interest" description="Disordered" evidence="1">
    <location>
        <begin position="1"/>
        <end position="31"/>
    </location>
</feature>
<accession>A0AAE0ZWV2</accession>
<comment type="caution">
    <text evidence="2">The sequence shown here is derived from an EMBL/GenBank/DDBJ whole genome shotgun (WGS) entry which is preliminary data.</text>
</comment>
<dbReference type="Proteomes" id="UP001283361">
    <property type="component" value="Unassembled WGS sequence"/>
</dbReference>
<evidence type="ECO:0000256" key="1">
    <source>
        <dbReference type="SAM" id="MobiDB-lite"/>
    </source>
</evidence>
<evidence type="ECO:0000313" key="3">
    <source>
        <dbReference type="Proteomes" id="UP001283361"/>
    </source>
</evidence>
<dbReference type="AlphaFoldDB" id="A0AAE0ZWV2"/>
<organism evidence="2 3">
    <name type="scientific">Elysia crispata</name>
    <name type="common">lettuce slug</name>
    <dbReference type="NCBI Taxonomy" id="231223"/>
    <lineage>
        <taxon>Eukaryota</taxon>
        <taxon>Metazoa</taxon>
        <taxon>Spiralia</taxon>
        <taxon>Lophotrochozoa</taxon>
        <taxon>Mollusca</taxon>
        <taxon>Gastropoda</taxon>
        <taxon>Heterobranchia</taxon>
        <taxon>Euthyneura</taxon>
        <taxon>Panpulmonata</taxon>
        <taxon>Sacoglossa</taxon>
        <taxon>Placobranchoidea</taxon>
        <taxon>Plakobranchidae</taxon>
        <taxon>Elysia</taxon>
    </lineage>
</organism>
<reference evidence="2" key="1">
    <citation type="journal article" date="2023" name="G3 (Bethesda)">
        <title>A reference genome for the long-term kleptoplast-retaining sea slug Elysia crispata morphotype clarki.</title>
        <authorList>
            <person name="Eastman K.E."/>
            <person name="Pendleton A.L."/>
            <person name="Shaikh M.A."/>
            <person name="Suttiyut T."/>
            <person name="Ogas R."/>
            <person name="Tomko P."/>
            <person name="Gavelis G."/>
            <person name="Widhalm J.R."/>
            <person name="Wisecaver J.H."/>
        </authorList>
    </citation>
    <scope>NUCLEOTIDE SEQUENCE</scope>
    <source>
        <strain evidence="2">ECLA1</strain>
    </source>
</reference>
<evidence type="ECO:0000313" key="2">
    <source>
        <dbReference type="EMBL" id="KAK3777004.1"/>
    </source>
</evidence>
<keyword evidence="3" id="KW-1185">Reference proteome</keyword>
<feature type="compositionally biased region" description="Acidic residues" evidence="1">
    <location>
        <begin position="22"/>
        <end position="31"/>
    </location>
</feature>
<protein>
    <submittedName>
        <fullName evidence="2">Uncharacterized protein</fullName>
    </submittedName>
</protein>
<proteinExistence type="predicted"/>
<feature type="non-terminal residue" evidence="2">
    <location>
        <position position="31"/>
    </location>
</feature>
<name>A0AAE0ZWV2_9GAST</name>